<protein>
    <submittedName>
        <fullName evidence="2">Cupin domain-containing protein</fullName>
    </submittedName>
</protein>
<proteinExistence type="predicted"/>
<organism evidence="2 3">
    <name type="scientific">Novosphingobium anseongense</name>
    <dbReference type="NCBI Taxonomy" id="3133436"/>
    <lineage>
        <taxon>Bacteria</taxon>
        <taxon>Pseudomonadati</taxon>
        <taxon>Pseudomonadota</taxon>
        <taxon>Alphaproteobacteria</taxon>
        <taxon>Sphingomonadales</taxon>
        <taxon>Sphingomonadaceae</taxon>
        <taxon>Novosphingobium</taxon>
    </lineage>
</organism>
<dbReference type="InterPro" id="IPR014710">
    <property type="entry name" value="RmlC-like_jellyroll"/>
</dbReference>
<evidence type="ECO:0000313" key="2">
    <source>
        <dbReference type="EMBL" id="MEJ5979516.1"/>
    </source>
</evidence>
<dbReference type="Pfam" id="PF07883">
    <property type="entry name" value="Cupin_2"/>
    <property type="match status" value="1"/>
</dbReference>
<dbReference type="InterPro" id="IPR011051">
    <property type="entry name" value="RmlC_Cupin_sf"/>
</dbReference>
<name>A0ABU8S2D6_9SPHN</name>
<dbReference type="SUPFAM" id="SSF51182">
    <property type="entry name" value="RmlC-like cupins"/>
    <property type="match status" value="1"/>
</dbReference>
<dbReference type="Proteomes" id="UP001361239">
    <property type="component" value="Unassembled WGS sequence"/>
</dbReference>
<feature type="domain" description="Cupin type-2" evidence="1">
    <location>
        <begin position="57"/>
        <end position="125"/>
    </location>
</feature>
<gene>
    <name evidence="2" type="ORF">WG901_22875</name>
</gene>
<reference evidence="2 3" key="1">
    <citation type="submission" date="2024-03" db="EMBL/GenBank/DDBJ databases">
        <authorList>
            <person name="Jo J.-H."/>
        </authorList>
    </citation>
    <scope>NUCLEOTIDE SEQUENCE [LARGE SCALE GENOMIC DNA]</scope>
    <source>
        <strain evidence="2 3">PS1R-30</strain>
    </source>
</reference>
<evidence type="ECO:0000259" key="1">
    <source>
        <dbReference type="Pfam" id="PF07883"/>
    </source>
</evidence>
<keyword evidence="3" id="KW-1185">Reference proteome</keyword>
<evidence type="ECO:0000313" key="3">
    <source>
        <dbReference type="Proteomes" id="UP001361239"/>
    </source>
</evidence>
<accession>A0ABU8S2D6</accession>
<dbReference type="RefSeq" id="WP_339589457.1">
    <property type="nucleotide sequence ID" value="NZ_JBBHJZ010000009.1"/>
</dbReference>
<sequence length="168" mass="18586">MSDEAATVSVMEIKAITGKAEKSTRMKPFRYKAPENPKRDRALVPLVKTQTLLSMVQVFRGGGGEQELHMHTAMDGFWFVLSGRARFYGEGDELVADLGPHEGVLVPAGAKYWFEAGDCEQLELLQVESIDHRLKNEVVYYADRTRSVVEVYEPDGTIIAPGVRLGGG</sequence>
<dbReference type="Gene3D" id="2.60.120.10">
    <property type="entry name" value="Jelly Rolls"/>
    <property type="match status" value="1"/>
</dbReference>
<comment type="caution">
    <text evidence="2">The sequence shown here is derived from an EMBL/GenBank/DDBJ whole genome shotgun (WGS) entry which is preliminary data.</text>
</comment>
<dbReference type="InterPro" id="IPR013096">
    <property type="entry name" value="Cupin_2"/>
</dbReference>
<dbReference type="EMBL" id="JBBHJZ010000009">
    <property type="protein sequence ID" value="MEJ5979516.1"/>
    <property type="molecule type" value="Genomic_DNA"/>
</dbReference>